<gene>
    <name evidence="1" type="ORF">ALIPUT_01568</name>
</gene>
<comment type="caution">
    <text evidence="1">The sequence shown here is derived from an EMBL/GenBank/DDBJ whole genome shotgun (WGS) entry which is preliminary data.</text>
</comment>
<dbReference type="AlphaFoldDB" id="B0MWM8"/>
<reference evidence="1" key="2">
    <citation type="submission" date="2013-09" db="EMBL/GenBank/DDBJ databases">
        <title>Draft genome sequence of Alistipes putredinis (DSM 17216).</title>
        <authorList>
            <person name="Sudarsanam P."/>
            <person name="Ley R."/>
            <person name="Guruge J."/>
            <person name="Turnbaugh P.J."/>
            <person name="Mahowald M."/>
            <person name="Liep D."/>
            <person name="Gordon J."/>
        </authorList>
    </citation>
    <scope>NUCLEOTIDE SEQUENCE</scope>
    <source>
        <strain evidence="1">DSM 17216</strain>
    </source>
</reference>
<proteinExistence type="predicted"/>
<accession>B0MWM8</accession>
<protein>
    <submittedName>
        <fullName evidence="1">Uncharacterized protein</fullName>
    </submittedName>
</protein>
<sequence>MPNRILSSTNTKIVKAEKKTGTCSSFSEAHPVFCKDSER</sequence>
<organism evidence="1 2">
    <name type="scientific">Alistipes putredinis DSM 17216</name>
    <dbReference type="NCBI Taxonomy" id="445970"/>
    <lineage>
        <taxon>Bacteria</taxon>
        <taxon>Pseudomonadati</taxon>
        <taxon>Bacteroidota</taxon>
        <taxon>Bacteroidia</taxon>
        <taxon>Bacteroidales</taxon>
        <taxon>Rikenellaceae</taxon>
        <taxon>Alistipes</taxon>
    </lineage>
</organism>
<evidence type="ECO:0000313" key="1">
    <source>
        <dbReference type="EMBL" id="EDS03356.1"/>
    </source>
</evidence>
<dbReference type="Proteomes" id="UP000005819">
    <property type="component" value="Unassembled WGS sequence"/>
</dbReference>
<name>B0MWM8_9BACT</name>
<keyword evidence="2" id="KW-1185">Reference proteome</keyword>
<dbReference type="EMBL" id="ABFK02000019">
    <property type="protein sequence ID" value="EDS03356.1"/>
    <property type="molecule type" value="Genomic_DNA"/>
</dbReference>
<evidence type="ECO:0000313" key="2">
    <source>
        <dbReference type="Proteomes" id="UP000005819"/>
    </source>
</evidence>
<dbReference type="HOGENOM" id="CLU_3303652_0_0_10"/>
<reference evidence="1" key="1">
    <citation type="submission" date="2007-10" db="EMBL/GenBank/DDBJ databases">
        <authorList>
            <person name="Fulton L."/>
            <person name="Clifton S."/>
            <person name="Fulton B."/>
            <person name="Xu J."/>
            <person name="Minx P."/>
            <person name="Pepin K.H."/>
            <person name="Johnson M."/>
            <person name="Thiruvilangam P."/>
            <person name="Bhonagiri V."/>
            <person name="Nash W.E."/>
            <person name="Mardis E.R."/>
            <person name="Wilson R.K."/>
        </authorList>
    </citation>
    <scope>NUCLEOTIDE SEQUENCE [LARGE SCALE GENOMIC DNA]</scope>
    <source>
        <strain evidence="1">DSM 17216</strain>
    </source>
</reference>